<dbReference type="InterPro" id="IPR012687">
    <property type="entry name" value="HpaB_Deino-type"/>
</dbReference>
<dbReference type="EMBL" id="BAAADJ010000011">
    <property type="protein sequence ID" value="GAA0322653.1"/>
    <property type="molecule type" value="Genomic_DNA"/>
</dbReference>
<dbReference type="InterPro" id="IPR024719">
    <property type="entry name" value="HpaB/PvcC/4-BUDH_C"/>
</dbReference>
<evidence type="ECO:0000259" key="4">
    <source>
        <dbReference type="Pfam" id="PF03241"/>
    </source>
</evidence>
<dbReference type="Proteomes" id="UP001500782">
    <property type="component" value="Unassembled WGS sequence"/>
</dbReference>
<sequence>MPAIDGLTFLKRVRDLKAEVWIDGQKIKENICEHYAFKGLIKSKAKLFDLQLEKDFMTYQSPLTGERVGSSFLIPQSKEELEIRRLTTQEWAKTSGGMMGRSPDYMNTGMMALGAAWEEFQDTANRGVNIQKLYEQARENDLTISHTFVNPQVNRSLGYFEDDDAPISARVVEENKDGIVIKGARLLATQGGITDELLVLPVGGKYIEEPFIYAFSIPSNTENLKFICRESFAYRSSPFDHPLGSRFEEMDTIVVFDNVLVPWERVFLYKDYSIVTNMYEETHFYAFLLHQTVARQVIKTELLLGVAQMLVDSIDIGAYQHVQEKISEIIAGLESMNALLLKSELEAKLDKRGVMVPEPSPLFAAITSYPQLYPRFIEILELLGASGLISIPTEEDFHSDIRPDLDQYLQSVSCAALERTKLFRMAWDICLSSFGGRQRLYERFFFGDPIRLKSGLYNSYPKDKAIELAKSMLAKE</sequence>
<comment type="caution">
    <text evidence="6">The sequence shown here is derived from an EMBL/GenBank/DDBJ whole genome shotgun (WGS) entry which is preliminary data.</text>
</comment>
<dbReference type="Gene3D" id="2.40.110.10">
    <property type="entry name" value="Butyryl-CoA Dehydrogenase, subunit A, domain 2"/>
    <property type="match status" value="1"/>
</dbReference>
<evidence type="ECO:0000256" key="2">
    <source>
        <dbReference type="ARBA" id="ARBA00022827"/>
    </source>
</evidence>
<dbReference type="NCBIfam" id="TIGR02309">
    <property type="entry name" value="HpaB-1"/>
    <property type="match status" value="1"/>
</dbReference>
<name>A0ABN0W1E9_9BACI</name>
<dbReference type="InterPro" id="IPR024674">
    <property type="entry name" value="HpaB/PvcC/4-BUDH_N"/>
</dbReference>
<gene>
    <name evidence="6" type="primary">hpaB_1</name>
    <name evidence="6" type="ORF">GCM10008967_11440</name>
</gene>
<feature type="domain" description="HpaB/PvcC/4-BUDH C-terminal" evidence="4">
    <location>
        <begin position="276"/>
        <end position="473"/>
    </location>
</feature>
<evidence type="ECO:0000256" key="1">
    <source>
        <dbReference type="ARBA" id="ARBA00022630"/>
    </source>
</evidence>
<keyword evidence="3" id="KW-0560">Oxidoreductase</keyword>
<evidence type="ECO:0000256" key="3">
    <source>
        <dbReference type="ARBA" id="ARBA00023002"/>
    </source>
</evidence>
<dbReference type="Gene3D" id="1.10.3140.10">
    <property type="entry name" value="4-hydroxybutyryl-coa dehydratase, domain 1"/>
    <property type="match status" value="1"/>
</dbReference>
<dbReference type="InterPro" id="IPR004925">
    <property type="entry name" value="HpaB/PvcC/4-BUDH"/>
</dbReference>
<organism evidence="6 7">
    <name type="scientific">Bacillus carboniphilus</name>
    <dbReference type="NCBI Taxonomy" id="86663"/>
    <lineage>
        <taxon>Bacteria</taxon>
        <taxon>Bacillati</taxon>
        <taxon>Bacillota</taxon>
        <taxon>Bacilli</taxon>
        <taxon>Bacillales</taxon>
        <taxon>Bacillaceae</taxon>
        <taxon>Bacillus</taxon>
    </lineage>
</organism>
<dbReference type="Pfam" id="PF11794">
    <property type="entry name" value="HpaB_N"/>
    <property type="match status" value="1"/>
</dbReference>
<dbReference type="RefSeq" id="WP_343797149.1">
    <property type="nucleotide sequence ID" value="NZ_BAAADJ010000011.1"/>
</dbReference>
<dbReference type="InterPro" id="IPR036250">
    <property type="entry name" value="AcylCo_DH-like_C"/>
</dbReference>
<dbReference type="Pfam" id="PF03241">
    <property type="entry name" value="HpaB"/>
    <property type="match status" value="1"/>
</dbReference>
<dbReference type="InterPro" id="IPR009100">
    <property type="entry name" value="AcylCoA_DH/oxidase_NM_dom_sf"/>
</dbReference>
<dbReference type="PANTHER" id="PTHR36117:SF3">
    <property type="entry name" value="4-HYDROXYPHENYLACETATE 3-MONOOXYGENASE-RELATED"/>
    <property type="match status" value="1"/>
</dbReference>
<accession>A0ABN0W1E9</accession>
<proteinExistence type="predicted"/>
<evidence type="ECO:0000259" key="5">
    <source>
        <dbReference type="Pfam" id="PF11794"/>
    </source>
</evidence>
<dbReference type="Gene3D" id="1.20.140.10">
    <property type="entry name" value="Butyryl-CoA Dehydrogenase, subunit A, domain 3"/>
    <property type="match status" value="1"/>
</dbReference>
<evidence type="ECO:0000313" key="7">
    <source>
        <dbReference type="Proteomes" id="UP001500782"/>
    </source>
</evidence>
<feature type="domain" description="HpaB/PvcC/4-BUDH N-terminal" evidence="5">
    <location>
        <begin position="8"/>
        <end position="268"/>
    </location>
</feature>
<reference evidence="6 7" key="1">
    <citation type="journal article" date="2019" name="Int. J. Syst. Evol. Microbiol.">
        <title>The Global Catalogue of Microorganisms (GCM) 10K type strain sequencing project: providing services to taxonomists for standard genome sequencing and annotation.</title>
        <authorList>
            <consortium name="The Broad Institute Genomics Platform"/>
            <consortium name="The Broad Institute Genome Sequencing Center for Infectious Disease"/>
            <person name="Wu L."/>
            <person name="Ma J."/>
        </authorList>
    </citation>
    <scope>NUCLEOTIDE SEQUENCE [LARGE SCALE GENOMIC DNA]</scope>
    <source>
        <strain evidence="6 7">JCM 9731</strain>
    </source>
</reference>
<keyword evidence="2" id="KW-0274">FAD</keyword>
<keyword evidence="7" id="KW-1185">Reference proteome</keyword>
<dbReference type="InterPro" id="IPR046373">
    <property type="entry name" value="Acyl-CoA_Oxase/DH_mid-dom_sf"/>
</dbReference>
<dbReference type="PIRSF" id="PIRSF000331">
    <property type="entry name" value="HpaA_HpaB"/>
    <property type="match status" value="1"/>
</dbReference>
<keyword evidence="1" id="KW-0285">Flavoprotein</keyword>
<dbReference type="SUPFAM" id="SSF56645">
    <property type="entry name" value="Acyl-CoA dehydrogenase NM domain-like"/>
    <property type="match status" value="1"/>
</dbReference>
<evidence type="ECO:0000313" key="6">
    <source>
        <dbReference type="EMBL" id="GAA0322653.1"/>
    </source>
</evidence>
<dbReference type="SUPFAM" id="SSF47203">
    <property type="entry name" value="Acyl-CoA dehydrogenase C-terminal domain-like"/>
    <property type="match status" value="1"/>
</dbReference>
<protein>
    <submittedName>
        <fullName evidence="6">4-hydroxyphenylacetate 3-monooxygenase, oxygenase component</fullName>
    </submittedName>
</protein>
<dbReference type="PANTHER" id="PTHR36117">
    <property type="entry name" value="4-HYDROXYPHENYLACETATE 3-MONOOXYGENASE-RELATED"/>
    <property type="match status" value="1"/>
</dbReference>